<dbReference type="InterPro" id="IPR029066">
    <property type="entry name" value="PLP-binding_barrel"/>
</dbReference>
<keyword evidence="6" id="KW-1185">Reference proteome</keyword>
<feature type="modified residue" description="N6-(pyridoxal phosphate)lysine" evidence="2">
    <location>
        <position position="35"/>
    </location>
</feature>
<comment type="function">
    <text evidence="2">Pyridoxal 5'-phosphate (PLP)-binding protein, which is involved in PLP homeostasis.</text>
</comment>
<keyword evidence="1 2" id="KW-0663">Pyridoxal phosphate</keyword>
<evidence type="ECO:0000256" key="3">
    <source>
        <dbReference type="RuleBase" id="RU004514"/>
    </source>
</evidence>
<dbReference type="NCBIfam" id="TIGR00044">
    <property type="entry name" value="YggS family pyridoxal phosphate-dependent enzyme"/>
    <property type="match status" value="1"/>
</dbReference>
<evidence type="ECO:0000256" key="2">
    <source>
        <dbReference type="HAMAP-Rule" id="MF_02087"/>
    </source>
</evidence>
<dbReference type="InterPro" id="IPR001608">
    <property type="entry name" value="Ala_racemase_N"/>
</dbReference>
<dbReference type="PROSITE" id="PS01211">
    <property type="entry name" value="UPF0001"/>
    <property type="match status" value="1"/>
</dbReference>
<evidence type="ECO:0000259" key="4">
    <source>
        <dbReference type="Pfam" id="PF01168"/>
    </source>
</evidence>
<feature type="domain" description="Alanine racemase N-terminal" evidence="4">
    <location>
        <begin position="24"/>
        <end position="233"/>
    </location>
</feature>
<protein>
    <recommendedName>
        <fullName evidence="2">Pyridoxal phosphate homeostasis protein</fullName>
        <shortName evidence="2">PLP homeostasis protein</shortName>
    </recommendedName>
</protein>
<dbReference type="Gene3D" id="3.20.20.10">
    <property type="entry name" value="Alanine racemase"/>
    <property type="match status" value="1"/>
</dbReference>
<evidence type="ECO:0000313" key="6">
    <source>
        <dbReference type="Proteomes" id="UP001597362"/>
    </source>
</evidence>
<gene>
    <name evidence="5" type="ORF">ACFSJH_10805</name>
</gene>
<comment type="caution">
    <text evidence="5">The sequence shown here is derived from an EMBL/GenBank/DDBJ whole genome shotgun (WGS) entry which is preliminary data.</text>
</comment>
<dbReference type="Pfam" id="PF01168">
    <property type="entry name" value="Ala_racemase_N"/>
    <property type="match status" value="1"/>
</dbReference>
<dbReference type="EMBL" id="JBHUHO010000030">
    <property type="protein sequence ID" value="MFD2116211.1"/>
    <property type="molecule type" value="Genomic_DNA"/>
</dbReference>
<dbReference type="PANTHER" id="PTHR10146:SF14">
    <property type="entry name" value="PYRIDOXAL PHOSPHATE HOMEOSTASIS PROTEIN"/>
    <property type="match status" value="1"/>
</dbReference>
<evidence type="ECO:0000256" key="1">
    <source>
        <dbReference type="ARBA" id="ARBA00022898"/>
    </source>
</evidence>
<dbReference type="HAMAP" id="MF_02087">
    <property type="entry name" value="PLP_homeostasis"/>
    <property type="match status" value="1"/>
</dbReference>
<organism evidence="5 6">
    <name type="scientific">Paenibacillus yanchengensis</name>
    <dbReference type="NCBI Taxonomy" id="2035833"/>
    <lineage>
        <taxon>Bacteria</taxon>
        <taxon>Bacillati</taxon>
        <taxon>Bacillota</taxon>
        <taxon>Bacilli</taxon>
        <taxon>Bacillales</taxon>
        <taxon>Paenibacillaceae</taxon>
        <taxon>Paenibacillus</taxon>
    </lineage>
</organism>
<reference evidence="6" key="1">
    <citation type="journal article" date="2019" name="Int. J. Syst. Evol. Microbiol.">
        <title>The Global Catalogue of Microorganisms (GCM) 10K type strain sequencing project: providing services to taxonomists for standard genome sequencing and annotation.</title>
        <authorList>
            <consortium name="The Broad Institute Genomics Platform"/>
            <consortium name="The Broad Institute Genome Sequencing Center for Infectious Disease"/>
            <person name="Wu L."/>
            <person name="Ma J."/>
        </authorList>
    </citation>
    <scope>NUCLEOTIDE SEQUENCE [LARGE SCALE GENOMIC DNA]</scope>
    <source>
        <strain evidence="6">GH52</strain>
    </source>
</reference>
<name>A0ABW4YKL6_9BACL</name>
<dbReference type="CDD" id="cd00635">
    <property type="entry name" value="PLPDE_III_YBL036c_like"/>
    <property type="match status" value="1"/>
</dbReference>
<evidence type="ECO:0000313" key="5">
    <source>
        <dbReference type="EMBL" id="MFD2116211.1"/>
    </source>
</evidence>
<dbReference type="RefSeq" id="WP_377772169.1">
    <property type="nucleotide sequence ID" value="NZ_JBHUHO010000030.1"/>
</dbReference>
<dbReference type="SUPFAM" id="SSF51419">
    <property type="entry name" value="PLP-binding barrel"/>
    <property type="match status" value="1"/>
</dbReference>
<comment type="similarity">
    <text evidence="2 3">Belongs to the pyridoxal phosphate-binding protein YggS/PROSC family.</text>
</comment>
<proteinExistence type="inferred from homology"/>
<sequence length="236" mass="26759">MLIAAKLEQVSKRIADACERAHRHPSEINVIAVTKYVALTRAQEALDNGIVHLGENRWQDAKEKWEQLPLSSAVSSDKPIWHFIGSLQSNKAKDVVGKFDYIHSLDRLSLAKAIDKQAEQLDIVVPCFIQVNVSQELTKQGIMEGQVYDFLNELKNYRHIKPIGLMTMAPFEVEPEATRPVFRKLRQWRDDIQNRSDGTSSITELSMGMSNDFEVAIEEGATWIRLGTILVGEKEE</sequence>
<accession>A0ABW4YKL6</accession>
<dbReference type="InterPro" id="IPR011078">
    <property type="entry name" value="PyrdxlP_homeostasis"/>
</dbReference>
<dbReference type="PIRSF" id="PIRSF004848">
    <property type="entry name" value="YBL036c_PLPDEIII"/>
    <property type="match status" value="1"/>
</dbReference>
<dbReference type="PANTHER" id="PTHR10146">
    <property type="entry name" value="PROLINE SYNTHETASE CO-TRANSCRIBED BACTERIAL HOMOLOG PROTEIN"/>
    <property type="match status" value="1"/>
</dbReference>
<dbReference type="Proteomes" id="UP001597362">
    <property type="component" value="Unassembled WGS sequence"/>
</dbReference>